<gene>
    <name evidence="7" type="ORF">IW261DRAFT_1563365</name>
</gene>
<evidence type="ECO:0000313" key="8">
    <source>
        <dbReference type="Proteomes" id="UP001175227"/>
    </source>
</evidence>
<protein>
    <recommendedName>
        <fullName evidence="9">Stealth protein CR3 conserved region 3 domain-containing protein</fullName>
    </recommendedName>
</protein>
<evidence type="ECO:0008006" key="9">
    <source>
        <dbReference type="Google" id="ProtNLM"/>
    </source>
</evidence>
<evidence type="ECO:0000256" key="2">
    <source>
        <dbReference type="ARBA" id="ARBA00022679"/>
    </source>
</evidence>
<dbReference type="InterPro" id="IPR047141">
    <property type="entry name" value="Stealth"/>
</dbReference>
<accession>A0AA39PAL0</accession>
<dbReference type="Pfam" id="PF17101">
    <property type="entry name" value="Stealth_CR1"/>
    <property type="match status" value="1"/>
</dbReference>
<dbReference type="Pfam" id="PF17102">
    <property type="entry name" value="Stealth_CR3"/>
    <property type="match status" value="1"/>
</dbReference>
<reference evidence="7" key="1">
    <citation type="submission" date="2023-06" db="EMBL/GenBank/DDBJ databases">
        <authorList>
            <consortium name="Lawrence Berkeley National Laboratory"/>
            <person name="Ahrendt S."/>
            <person name="Sahu N."/>
            <person name="Indic B."/>
            <person name="Wong-Bajracharya J."/>
            <person name="Merenyi Z."/>
            <person name="Ke H.-M."/>
            <person name="Monk M."/>
            <person name="Kocsube S."/>
            <person name="Drula E."/>
            <person name="Lipzen A."/>
            <person name="Balint B."/>
            <person name="Henrissat B."/>
            <person name="Andreopoulos B."/>
            <person name="Martin F.M."/>
            <person name="Harder C.B."/>
            <person name="Rigling D."/>
            <person name="Ford K.L."/>
            <person name="Foster G.D."/>
            <person name="Pangilinan J."/>
            <person name="Papanicolaou A."/>
            <person name="Barry K."/>
            <person name="LaButti K."/>
            <person name="Viragh M."/>
            <person name="Koriabine M."/>
            <person name="Yan M."/>
            <person name="Riley R."/>
            <person name="Champramary S."/>
            <person name="Plett K.L."/>
            <person name="Tsai I.J."/>
            <person name="Slot J."/>
            <person name="Sipos G."/>
            <person name="Plett J."/>
            <person name="Nagy L.G."/>
            <person name="Grigoriev I.V."/>
        </authorList>
    </citation>
    <scope>NUCLEOTIDE SEQUENCE</scope>
    <source>
        <strain evidence="7">ICMP 16352</strain>
    </source>
</reference>
<comment type="similarity">
    <text evidence="1">Belongs to the stealth family.</text>
</comment>
<dbReference type="AlphaFoldDB" id="A0AA39PAL0"/>
<dbReference type="InterPro" id="IPR031356">
    <property type="entry name" value="Stealth_CR4"/>
</dbReference>
<evidence type="ECO:0000259" key="4">
    <source>
        <dbReference type="Pfam" id="PF17101"/>
    </source>
</evidence>
<organism evidence="7 8">
    <name type="scientific">Armillaria novae-zelandiae</name>
    <dbReference type="NCBI Taxonomy" id="153914"/>
    <lineage>
        <taxon>Eukaryota</taxon>
        <taxon>Fungi</taxon>
        <taxon>Dikarya</taxon>
        <taxon>Basidiomycota</taxon>
        <taxon>Agaricomycotina</taxon>
        <taxon>Agaricomycetes</taxon>
        <taxon>Agaricomycetidae</taxon>
        <taxon>Agaricales</taxon>
        <taxon>Marasmiineae</taxon>
        <taxon>Physalacriaceae</taxon>
        <taxon>Armillaria</taxon>
    </lineage>
</organism>
<feature type="domain" description="Stealth protein CR1 conserved region 1" evidence="4">
    <location>
        <begin position="291"/>
        <end position="317"/>
    </location>
</feature>
<comment type="caution">
    <text evidence="7">The sequence shown here is derived from an EMBL/GenBank/DDBJ whole genome shotgun (WGS) entry which is preliminary data.</text>
</comment>
<dbReference type="PANTHER" id="PTHR24045">
    <property type="match status" value="1"/>
</dbReference>
<dbReference type="Proteomes" id="UP001175227">
    <property type="component" value="Unassembled WGS sequence"/>
</dbReference>
<dbReference type="PANTHER" id="PTHR24045:SF0">
    <property type="entry name" value="N-ACETYLGLUCOSAMINE-1-PHOSPHOTRANSFERASE SUBUNITS ALPHA_BETA"/>
    <property type="match status" value="1"/>
</dbReference>
<dbReference type="Pfam" id="PF11380">
    <property type="entry name" value="Stealth_CR2"/>
    <property type="match status" value="1"/>
</dbReference>
<evidence type="ECO:0000313" key="7">
    <source>
        <dbReference type="EMBL" id="KAK0480685.1"/>
    </source>
</evidence>
<feature type="domain" description="Stealth protein CR3 conserved region 3" evidence="5">
    <location>
        <begin position="501"/>
        <end position="565"/>
    </location>
</feature>
<evidence type="ECO:0000256" key="1">
    <source>
        <dbReference type="ARBA" id="ARBA00007583"/>
    </source>
</evidence>
<dbReference type="GO" id="GO:0003976">
    <property type="term" value="F:UDP-N-acetylglucosamine-lysosomal-enzyme N-acetylglucosaminephosphotransferase activity"/>
    <property type="evidence" value="ECO:0007669"/>
    <property type="project" value="TreeGrafter"/>
</dbReference>
<dbReference type="InterPro" id="IPR021520">
    <property type="entry name" value="Stealth_CR2"/>
</dbReference>
<proteinExistence type="inferred from homology"/>
<evidence type="ECO:0000259" key="6">
    <source>
        <dbReference type="Pfam" id="PF17103"/>
    </source>
</evidence>
<keyword evidence="8" id="KW-1185">Reference proteome</keyword>
<dbReference type="GO" id="GO:0046835">
    <property type="term" value="P:carbohydrate phosphorylation"/>
    <property type="evidence" value="ECO:0007669"/>
    <property type="project" value="TreeGrafter"/>
</dbReference>
<evidence type="ECO:0000259" key="3">
    <source>
        <dbReference type="Pfam" id="PF11380"/>
    </source>
</evidence>
<evidence type="ECO:0000259" key="5">
    <source>
        <dbReference type="Pfam" id="PF17102"/>
    </source>
</evidence>
<keyword evidence="2" id="KW-0808">Transferase</keyword>
<sequence>MLEGTQGLKQQRALSYVDVFDNMCITQLRHIRWKPSIFRGVWLKHYQFDGSNCANCAHDHSELRPMATTFGITTLFRTFLELHPVLMPAGLYKQLYFAYRQSTTSVDDESVSTSCSSALTWRRIFPKSGYALLPQVSPSAISKWSHGSPRTAIWPIIGSLFILSMVFAMHRFSAYSSLLFPFPPIATSTNNLSSGPYSWQPSSDLHFWQSKKYSPLTLCTPTNQHNRPHLTSLNSITYDQFSNYRDGNSKPSGLLPVTSIPVDCLEDYFSGQACSRSLADSADSDFNSRAPIDIVWSWVNGSDPLHIAALDDIEHAYGYGHSKPKLYRDHNELKYSMRSALAHFRHGVGSFHLLTFDNAVPDTTASSDVRYGQIPQWLSDSRWTDASVSLDIQHHSQFFVPGAYSGPTFNSFAIESQLGSLCGVSENFIYMNDDFFFNGDVETEDFYTPFFGPVLRFDYGVVVDPHNPSGADPDGEWRPLDYSSHLLSKRFGVRPRSYIVHAQKLINMPIMHEMSTGMWSKEFSATARRPFRGMNGRPTENEPAPAHVLDGDDVHPGFMFSNYLIDRGREALLWSWAVGRIGGKGTPPKSQEIPYWPDYDDRWDPELHGTRAWEELGGIVGKAKIVVRVPRRETLDHDRVESLVNKRNPAMQSQYSFSSQDGCPLQYTKPNIPGYPPRLASNPHYKNYGWRTAALCEISWNQCFEKDGRPIESASEFFVRVAFENVNCGDCIIRALMIASGSLGLSKFLPSPNRTVLLHRTQNHFELPPFGPPHLPLAPDYHDIDFSLENVMAPWIEEATQRRGSDEGAAGISVREWAMMLLQRYRYVVGELFFWFCQEVVYLITSAGELPTRFLSIDTPSAAHTGVKGLGNNALRLICINDDVTNDNDVYAVDKTLRDWFSSKWPTPAAWEA</sequence>
<feature type="domain" description="Stealth protein CR2 conserved region 2" evidence="3">
    <location>
        <begin position="327"/>
        <end position="449"/>
    </location>
</feature>
<dbReference type="GO" id="GO:0005794">
    <property type="term" value="C:Golgi apparatus"/>
    <property type="evidence" value="ECO:0007669"/>
    <property type="project" value="TreeGrafter"/>
</dbReference>
<dbReference type="InterPro" id="IPR031357">
    <property type="entry name" value="Stealth_CR3"/>
</dbReference>
<dbReference type="InterPro" id="IPR031358">
    <property type="entry name" value="Stealth_CR1"/>
</dbReference>
<dbReference type="Pfam" id="PF17103">
    <property type="entry name" value="Stealth_CR4"/>
    <property type="match status" value="1"/>
</dbReference>
<dbReference type="EMBL" id="JAUEPR010000009">
    <property type="protein sequence ID" value="KAK0480685.1"/>
    <property type="molecule type" value="Genomic_DNA"/>
</dbReference>
<name>A0AA39PAL0_9AGAR</name>
<feature type="domain" description="Stealth protein CR4 conserved region 4" evidence="6">
    <location>
        <begin position="877"/>
        <end position="912"/>
    </location>
</feature>